<evidence type="ECO:0000256" key="11">
    <source>
        <dbReference type="ARBA" id="ARBA00022989"/>
    </source>
</evidence>
<proteinExistence type="predicted"/>
<dbReference type="EC" id="2.7.13.3" evidence="3"/>
<feature type="domain" description="Histidine kinase" evidence="16">
    <location>
        <begin position="503"/>
        <end position="715"/>
    </location>
</feature>
<keyword evidence="13 15" id="KW-0472">Membrane</keyword>
<dbReference type="SMART" id="SM00387">
    <property type="entry name" value="HATPase_c"/>
    <property type="match status" value="1"/>
</dbReference>
<evidence type="ECO:0000256" key="10">
    <source>
        <dbReference type="ARBA" id="ARBA00022840"/>
    </source>
</evidence>
<evidence type="ECO:0000256" key="3">
    <source>
        <dbReference type="ARBA" id="ARBA00012438"/>
    </source>
</evidence>
<feature type="region of interest" description="Disordered" evidence="14">
    <location>
        <begin position="720"/>
        <end position="743"/>
    </location>
</feature>
<name>A0A7G9WEJ9_9FIRM</name>
<dbReference type="InterPro" id="IPR050398">
    <property type="entry name" value="HssS/ArlS-like"/>
</dbReference>
<evidence type="ECO:0000256" key="8">
    <source>
        <dbReference type="ARBA" id="ARBA00022741"/>
    </source>
</evidence>
<comment type="catalytic activity">
    <reaction evidence="1">
        <text>ATP + protein L-histidine = ADP + protein N-phospho-L-histidine.</text>
        <dbReference type="EC" id="2.7.13.3"/>
    </reaction>
</comment>
<evidence type="ECO:0000256" key="12">
    <source>
        <dbReference type="ARBA" id="ARBA00023012"/>
    </source>
</evidence>
<gene>
    <name evidence="17" type="ORF">H6X83_09100</name>
</gene>
<dbReference type="InterPro" id="IPR036097">
    <property type="entry name" value="HisK_dim/P_sf"/>
</dbReference>
<feature type="transmembrane region" description="Helical" evidence="15">
    <location>
        <begin position="410"/>
        <end position="429"/>
    </location>
</feature>
<sequence length="743" mass="82936">MATKLKKYYDELRQTPADSKNWRNIGFVGWLSFFLSISILLTIAGCYFGPRAAAAMGGSSYEDLMQDDYKNTSLFRNSVVSGIYSMAYVNADGSCFGDIDAPYSYHSYFSSDQNQAIFSCAAVEDDKLIFQHAGMNYNALLTENFRTQSFLLKITLQNFKVTDVKILQDGNILKPEASEWIFKLRNSLLGITIPDFTDENRKITSGVKSDKGRTFYFTITDSLPSTNVYSAYATEKQLYRGITENSALLALAVLLLAVSILFYPGKQKGDRAFASLVGHIPIEIKLLLLLVLYICPIMYSTGHLHIFTGLETLHFALVNCLFYLLWYVWLTYFVVNDIRYKTFAKHSIIRRLWQTAHGAVQQNNVKTPLAKQIQRWLLPLFVLVDICMVPCVLFFGLSDNIFATSSGYHHLLRLIFFGGLAAAVIYLEYRIWKKSKFLGTQMAKLTEQIRLIRSGAQPQPIHVGGCDQLSAAAYDLNAVQDGIEAAVNERVRSERMKVELVTNVSHDLKTPLTSIISYVDLLGQEELSPTARDYVQILAQKSDRLKAIVQDVFDISKAVSGNLAVNNKTLDLAKLLRQTLADMDEQISAAPLTFRVQLPEQPVWIYSDGDRLYRVFQNLIQNAVQYSLENSRVYITLAVLQGYAHAKVRNTSKHEIGDAQALLERFTRGDKNRTTEGSGLGLSIAQSFTQACGGTFSVSAQADLFIAEVVLPLGQAPQTNNSSGTVLEPVLADSPKNTNTPAS</sequence>
<evidence type="ECO:0000256" key="9">
    <source>
        <dbReference type="ARBA" id="ARBA00022777"/>
    </source>
</evidence>
<dbReference type="GO" id="GO:0000155">
    <property type="term" value="F:phosphorelay sensor kinase activity"/>
    <property type="evidence" value="ECO:0007669"/>
    <property type="project" value="InterPro"/>
</dbReference>
<dbReference type="InterPro" id="IPR003661">
    <property type="entry name" value="HisK_dim/P_dom"/>
</dbReference>
<dbReference type="PANTHER" id="PTHR45528:SF1">
    <property type="entry name" value="SENSOR HISTIDINE KINASE CPXA"/>
    <property type="match status" value="1"/>
</dbReference>
<evidence type="ECO:0000256" key="14">
    <source>
        <dbReference type="SAM" id="MobiDB-lite"/>
    </source>
</evidence>
<evidence type="ECO:0000259" key="16">
    <source>
        <dbReference type="PROSITE" id="PS50109"/>
    </source>
</evidence>
<keyword evidence="6" id="KW-0808">Transferase</keyword>
<evidence type="ECO:0000256" key="2">
    <source>
        <dbReference type="ARBA" id="ARBA00004651"/>
    </source>
</evidence>
<evidence type="ECO:0000313" key="18">
    <source>
        <dbReference type="Proteomes" id="UP000516046"/>
    </source>
</evidence>
<feature type="transmembrane region" description="Helical" evidence="15">
    <location>
        <begin position="376"/>
        <end position="398"/>
    </location>
</feature>
<dbReference type="SUPFAM" id="SSF47384">
    <property type="entry name" value="Homodimeric domain of signal transducing histidine kinase"/>
    <property type="match status" value="1"/>
</dbReference>
<keyword evidence="12" id="KW-0902">Two-component regulatory system</keyword>
<dbReference type="InterPro" id="IPR003594">
    <property type="entry name" value="HATPase_dom"/>
</dbReference>
<feature type="transmembrane region" description="Helical" evidence="15">
    <location>
        <begin position="247"/>
        <end position="265"/>
    </location>
</feature>
<dbReference type="Pfam" id="PF00512">
    <property type="entry name" value="HisKA"/>
    <property type="match status" value="1"/>
</dbReference>
<keyword evidence="4" id="KW-1003">Cell membrane</keyword>
<feature type="transmembrane region" description="Helical" evidence="15">
    <location>
        <begin position="286"/>
        <end position="307"/>
    </location>
</feature>
<feature type="transmembrane region" description="Helical" evidence="15">
    <location>
        <begin position="313"/>
        <end position="335"/>
    </location>
</feature>
<keyword evidence="8" id="KW-0547">Nucleotide-binding</keyword>
<reference evidence="17 18" key="1">
    <citation type="submission" date="2020-08" db="EMBL/GenBank/DDBJ databases">
        <authorList>
            <person name="Ren C."/>
            <person name="Gu Y."/>
            <person name="Xu Y."/>
        </authorList>
    </citation>
    <scope>NUCLEOTIDE SEQUENCE [LARGE SCALE GENOMIC DNA]</scope>
    <source>
        <strain evidence="17 18">LBM18003</strain>
    </source>
</reference>
<keyword evidence="7 15" id="KW-0812">Transmembrane</keyword>
<evidence type="ECO:0000256" key="4">
    <source>
        <dbReference type="ARBA" id="ARBA00022475"/>
    </source>
</evidence>
<dbReference type="Proteomes" id="UP000516046">
    <property type="component" value="Chromosome"/>
</dbReference>
<dbReference type="Gene3D" id="3.30.565.10">
    <property type="entry name" value="Histidine kinase-like ATPase, C-terminal domain"/>
    <property type="match status" value="1"/>
</dbReference>
<evidence type="ECO:0000313" key="17">
    <source>
        <dbReference type="EMBL" id="QNO17111.1"/>
    </source>
</evidence>
<keyword evidence="5" id="KW-0597">Phosphoprotein</keyword>
<organism evidence="17 18">
    <name type="scientific">Caproicibacterium amylolyticum</name>
    <dbReference type="NCBI Taxonomy" id="2766537"/>
    <lineage>
        <taxon>Bacteria</taxon>
        <taxon>Bacillati</taxon>
        <taxon>Bacillota</taxon>
        <taxon>Clostridia</taxon>
        <taxon>Eubacteriales</taxon>
        <taxon>Oscillospiraceae</taxon>
        <taxon>Caproicibacterium</taxon>
    </lineage>
</organism>
<dbReference type="CDD" id="cd00082">
    <property type="entry name" value="HisKA"/>
    <property type="match status" value="1"/>
</dbReference>
<dbReference type="EMBL" id="CP060696">
    <property type="protein sequence ID" value="QNO17111.1"/>
    <property type="molecule type" value="Genomic_DNA"/>
</dbReference>
<evidence type="ECO:0000256" key="13">
    <source>
        <dbReference type="ARBA" id="ARBA00023136"/>
    </source>
</evidence>
<keyword evidence="18" id="KW-1185">Reference proteome</keyword>
<dbReference type="SUPFAM" id="SSF55874">
    <property type="entry name" value="ATPase domain of HSP90 chaperone/DNA topoisomerase II/histidine kinase"/>
    <property type="match status" value="1"/>
</dbReference>
<dbReference type="Gene3D" id="1.10.287.130">
    <property type="match status" value="1"/>
</dbReference>
<evidence type="ECO:0000256" key="15">
    <source>
        <dbReference type="SAM" id="Phobius"/>
    </source>
</evidence>
<feature type="transmembrane region" description="Helical" evidence="15">
    <location>
        <begin position="27"/>
        <end position="50"/>
    </location>
</feature>
<evidence type="ECO:0000256" key="5">
    <source>
        <dbReference type="ARBA" id="ARBA00022553"/>
    </source>
</evidence>
<keyword evidence="11 15" id="KW-1133">Transmembrane helix</keyword>
<dbReference type="AlphaFoldDB" id="A0A7G9WEJ9"/>
<dbReference type="PROSITE" id="PS50109">
    <property type="entry name" value="HIS_KIN"/>
    <property type="match status" value="1"/>
</dbReference>
<dbReference type="KEGG" id="caml:H6X83_09100"/>
<dbReference type="PANTHER" id="PTHR45528">
    <property type="entry name" value="SENSOR HISTIDINE KINASE CPXA"/>
    <property type="match status" value="1"/>
</dbReference>
<dbReference type="GO" id="GO:0005886">
    <property type="term" value="C:plasma membrane"/>
    <property type="evidence" value="ECO:0007669"/>
    <property type="project" value="UniProtKB-SubCell"/>
</dbReference>
<dbReference type="InterPro" id="IPR005467">
    <property type="entry name" value="His_kinase_dom"/>
</dbReference>
<dbReference type="InterPro" id="IPR036890">
    <property type="entry name" value="HATPase_C_sf"/>
</dbReference>
<keyword evidence="10" id="KW-0067">ATP-binding</keyword>
<accession>A0A7G9WEJ9</accession>
<evidence type="ECO:0000256" key="7">
    <source>
        <dbReference type="ARBA" id="ARBA00022692"/>
    </source>
</evidence>
<keyword evidence="9 17" id="KW-0418">Kinase</keyword>
<evidence type="ECO:0000256" key="1">
    <source>
        <dbReference type="ARBA" id="ARBA00000085"/>
    </source>
</evidence>
<protein>
    <recommendedName>
        <fullName evidence="3">histidine kinase</fullName>
        <ecNumber evidence="3">2.7.13.3</ecNumber>
    </recommendedName>
</protein>
<dbReference type="SMART" id="SM00388">
    <property type="entry name" value="HisKA"/>
    <property type="match status" value="1"/>
</dbReference>
<dbReference type="RefSeq" id="WP_212506179.1">
    <property type="nucleotide sequence ID" value="NZ_CP060696.1"/>
</dbReference>
<dbReference type="GO" id="GO:0005524">
    <property type="term" value="F:ATP binding"/>
    <property type="evidence" value="ECO:0007669"/>
    <property type="project" value="UniProtKB-KW"/>
</dbReference>
<comment type="subcellular location">
    <subcellularLocation>
        <location evidence="2">Cell membrane</location>
        <topology evidence="2">Multi-pass membrane protein</topology>
    </subcellularLocation>
</comment>
<dbReference type="Pfam" id="PF02518">
    <property type="entry name" value="HATPase_c"/>
    <property type="match status" value="1"/>
</dbReference>
<evidence type="ECO:0000256" key="6">
    <source>
        <dbReference type="ARBA" id="ARBA00022679"/>
    </source>
</evidence>